<protein>
    <submittedName>
        <fullName evidence="2">Uncharacterized protein</fullName>
    </submittedName>
</protein>
<organism evidence="2">
    <name type="scientific">Candidatus Kentrum sp. DK</name>
    <dbReference type="NCBI Taxonomy" id="2126562"/>
    <lineage>
        <taxon>Bacteria</taxon>
        <taxon>Pseudomonadati</taxon>
        <taxon>Pseudomonadota</taxon>
        <taxon>Gammaproteobacteria</taxon>
        <taxon>Candidatus Kentrum</taxon>
    </lineage>
</organism>
<name>A0A450RXC2_9GAMM</name>
<dbReference type="SUPFAM" id="SSF89447">
    <property type="entry name" value="AbrB/MazE/MraZ-like"/>
    <property type="match status" value="1"/>
</dbReference>
<feature type="compositionally biased region" description="Polar residues" evidence="1">
    <location>
        <begin position="1"/>
        <end position="11"/>
    </location>
</feature>
<dbReference type="InterPro" id="IPR037914">
    <property type="entry name" value="SpoVT-AbrB_sf"/>
</dbReference>
<reference evidence="2" key="1">
    <citation type="submission" date="2019-02" db="EMBL/GenBank/DDBJ databases">
        <authorList>
            <person name="Gruber-Vodicka R. H."/>
            <person name="Seah K. B. B."/>
        </authorList>
    </citation>
    <scope>NUCLEOTIDE SEQUENCE</scope>
    <source>
        <strain evidence="2">BECK_DK161</strain>
    </source>
</reference>
<sequence>MMQMTTVSPKSQIPIPRPIHDHLCLKPGQKTQAMEYRGRVEQVPERDISELQGFVKGINTDFSRDEDRV</sequence>
<evidence type="ECO:0000256" key="1">
    <source>
        <dbReference type="SAM" id="MobiDB-lite"/>
    </source>
</evidence>
<accession>A0A450RXC2</accession>
<gene>
    <name evidence="2" type="ORF">BECKDK2373C_GA0170839_100649</name>
</gene>
<dbReference type="EMBL" id="CAADEY010000006">
    <property type="protein sequence ID" value="VFJ43763.1"/>
    <property type="molecule type" value="Genomic_DNA"/>
</dbReference>
<feature type="region of interest" description="Disordered" evidence="1">
    <location>
        <begin position="1"/>
        <end position="20"/>
    </location>
</feature>
<dbReference type="AlphaFoldDB" id="A0A450RXC2"/>
<evidence type="ECO:0000313" key="2">
    <source>
        <dbReference type="EMBL" id="VFJ43763.1"/>
    </source>
</evidence>
<proteinExistence type="predicted"/>